<proteinExistence type="predicted"/>
<dbReference type="RefSeq" id="WP_169672305.1">
    <property type="nucleotide sequence ID" value="NZ_JABBHF010000004.1"/>
</dbReference>
<sequence length="232" mass="27225">MKKIYLLVFLFFLVKSLFSQRKYNKLSIEAGYGFNIPISPKDDISTSDYLLPNHVDLGVRYMFDEYFGLKMRYANDRFRDKKDKNIGNGYHRLGIEAVYNLSSRLDLFNNNFNILFHAGIGVTYAFPGAIKRFKNGGEFTFGLTPYNTKRYERIGNLIFGLTPQIRLSDDMALTFDMAYVVNTQQQYSYSGELLYINRRKVQGGFVNFTVGLQFYLGKERRHADWYYNSRKY</sequence>
<organism evidence="1 2">
    <name type="scientific">Flavivirga algicola</name>
    <dbReference type="NCBI Taxonomy" id="2729136"/>
    <lineage>
        <taxon>Bacteria</taxon>
        <taxon>Pseudomonadati</taxon>
        <taxon>Bacteroidota</taxon>
        <taxon>Flavobacteriia</taxon>
        <taxon>Flavobacteriales</taxon>
        <taxon>Flavobacteriaceae</taxon>
        <taxon>Flavivirga</taxon>
    </lineage>
</organism>
<keyword evidence="2" id="KW-1185">Reference proteome</keyword>
<evidence type="ECO:0000313" key="1">
    <source>
        <dbReference type="EMBL" id="NMH87627.1"/>
    </source>
</evidence>
<protein>
    <recommendedName>
        <fullName evidence="3">Outer membrane protein beta-barrel domain-containing protein</fullName>
    </recommendedName>
</protein>
<evidence type="ECO:0000313" key="2">
    <source>
        <dbReference type="Proteomes" id="UP000746690"/>
    </source>
</evidence>
<comment type="caution">
    <text evidence="1">The sequence shown here is derived from an EMBL/GenBank/DDBJ whole genome shotgun (WGS) entry which is preliminary data.</text>
</comment>
<dbReference type="EMBL" id="JABBHF010000004">
    <property type="protein sequence ID" value="NMH87627.1"/>
    <property type="molecule type" value="Genomic_DNA"/>
</dbReference>
<accession>A0ABX1RVP8</accession>
<dbReference type="Proteomes" id="UP000746690">
    <property type="component" value="Unassembled WGS sequence"/>
</dbReference>
<gene>
    <name evidence="1" type="ORF">HHX25_08940</name>
</gene>
<evidence type="ECO:0008006" key="3">
    <source>
        <dbReference type="Google" id="ProtNLM"/>
    </source>
</evidence>
<reference evidence="1 2" key="1">
    <citation type="submission" date="2020-04" db="EMBL/GenBank/DDBJ databases">
        <title>A Flavivirga sp. nov.</title>
        <authorList>
            <person name="Sun X."/>
        </authorList>
    </citation>
    <scope>NUCLEOTIDE SEQUENCE [LARGE SCALE GENOMIC DNA]</scope>
    <source>
        <strain evidence="1 2">Y03</strain>
    </source>
</reference>
<name>A0ABX1RVP8_9FLAO</name>